<evidence type="ECO:0000256" key="9">
    <source>
        <dbReference type="ARBA" id="ARBA00022748"/>
    </source>
</evidence>
<comment type="function">
    <text evidence="1 12">Required for the export of heme to the periplasm for the biogenesis of c-type cytochromes.</text>
</comment>
<keyword evidence="5 12" id="KW-0813">Transport</keyword>
<keyword evidence="7 12" id="KW-0997">Cell inner membrane</keyword>
<evidence type="ECO:0000256" key="3">
    <source>
        <dbReference type="ARBA" id="ARBA00010544"/>
    </source>
</evidence>
<evidence type="ECO:0000256" key="2">
    <source>
        <dbReference type="ARBA" id="ARBA00004429"/>
    </source>
</evidence>
<dbReference type="Pfam" id="PF03379">
    <property type="entry name" value="CcmB"/>
    <property type="match status" value="1"/>
</dbReference>
<feature type="transmembrane region" description="Helical" evidence="13">
    <location>
        <begin position="46"/>
        <end position="67"/>
    </location>
</feature>
<dbReference type="InterPro" id="IPR026031">
    <property type="entry name" value="Cyt_c_CcmB_bac"/>
</dbReference>
<dbReference type="AlphaFoldDB" id="A0A258FR02"/>
<feature type="transmembrane region" description="Helical" evidence="13">
    <location>
        <begin position="102"/>
        <end position="120"/>
    </location>
</feature>
<dbReference type="EMBL" id="NCEB01000006">
    <property type="protein sequence ID" value="OYX35010.1"/>
    <property type="molecule type" value="Genomic_DNA"/>
</dbReference>
<sequence length="221" mass="21856">MSAVVILFRRELALAWGGGGGPLLACGFFVCLTTIVPLAAGGDLATLRPVAAGVAWLALALASLLSLERLFERDLEDGALDLLALGPLSLEAVVAIKAAAQWLATGLPLALAAPIAALALGQSIDLAPLTMLAALIGGLGFAFTGALGAALALGAKRGGLLIAIVVLPLFIPPVVFGAGALTRAAEGLSPWPAMALLTAYVLFAAVIAPPAGAAAIRGAQG</sequence>
<dbReference type="Proteomes" id="UP000215595">
    <property type="component" value="Unassembled WGS sequence"/>
</dbReference>
<evidence type="ECO:0000313" key="14">
    <source>
        <dbReference type="EMBL" id="OYX35010.1"/>
    </source>
</evidence>
<dbReference type="PIRSF" id="PIRSF002764">
    <property type="entry name" value="CcmB"/>
    <property type="match status" value="1"/>
</dbReference>
<keyword evidence="8 13" id="KW-0812">Transmembrane</keyword>
<keyword evidence="6 12" id="KW-1003">Cell membrane</keyword>
<comment type="caution">
    <text evidence="14">The sequence shown here is derived from an EMBL/GenBank/DDBJ whole genome shotgun (WGS) entry which is preliminary data.</text>
</comment>
<proteinExistence type="inferred from homology"/>
<evidence type="ECO:0000256" key="8">
    <source>
        <dbReference type="ARBA" id="ARBA00022692"/>
    </source>
</evidence>
<dbReference type="GO" id="GO:0005886">
    <property type="term" value="C:plasma membrane"/>
    <property type="evidence" value="ECO:0007669"/>
    <property type="project" value="UniProtKB-SubCell"/>
</dbReference>
<evidence type="ECO:0000256" key="12">
    <source>
        <dbReference type="PIRNR" id="PIRNR002764"/>
    </source>
</evidence>
<feature type="transmembrane region" description="Helical" evidence="13">
    <location>
        <begin position="193"/>
        <end position="216"/>
    </location>
</feature>
<evidence type="ECO:0000256" key="6">
    <source>
        <dbReference type="ARBA" id="ARBA00022475"/>
    </source>
</evidence>
<dbReference type="PRINTS" id="PR01414">
    <property type="entry name" value="CCMBBIOGNSIS"/>
</dbReference>
<evidence type="ECO:0000256" key="5">
    <source>
        <dbReference type="ARBA" id="ARBA00022448"/>
    </source>
</evidence>
<dbReference type="PANTHER" id="PTHR30070">
    <property type="entry name" value="HEME EXPORTER PROTEIN B"/>
    <property type="match status" value="1"/>
</dbReference>
<evidence type="ECO:0000313" key="15">
    <source>
        <dbReference type="Proteomes" id="UP000215595"/>
    </source>
</evidence>
<reference evidence="14 15" key="1">
    <citation type="submission" date="2017-03" db="EMBL/GenBank/DDBJ databases">
        <title>Lifting the veil on microbial sulfur biogeochemistry in mining wastewaters.</title>
        <authorList>
            <person name="Kantor R.S."/>
            <person name="Colenbrander Nelson T."/>
            <person name="Marshall S."/>
            <person name="Bennett D."/>
            <person name="Apte S."/>
            <person name="Camacho D."/>
            <person name="Thomas B.C."/>
            <person name="Warren L.A."/>
            <person name="Banfield J.F."/>
        </authorList>
    </citation>
    <scope>NUCLEOTIDE SEQUENCE [LARGE SCALE GENOMIC DNA]</scope>
    <source>
        <strain evidence="14">32-69-9</strain>
    </source>
</reference>
<keyword evidence="11 12" id="KW-0472">Membrane</keyword>
<evidence type="ECO:0000256" key="13">
    <source>
        <dbReference type="SAM" id="Phobius"/>
    </source>
</evidence>
<accession>A0A258FR02</accession>
<protein>
    <recommendedName>
        <fullName evidence="4 12">Heme exporter protein B</fullName>
    </recommendedName>
</protein>
<evidence type="ECO:0000256" key="11">
    <source>
        <dbReference type="ARBA" id="ARBA00023136"/>
    </source>
</evidence>
<evidence type="ECO:0000256" key="7">
    <source>
        <dbReference type="ARBA" id="ARBA00022519"/>
    </source>
</evidence>
<dbReference type="GO" id="GO:0017004">
    <property type="term" value="P:cytochrome complex assembly"/>
    <property type="evidence" value="ECO:0007669"/>
    <property type="project" value="UniProtKB-KW"/>
</dbReference>
<evidence type="ECO:0000256" key="4">
    <source>
        <dbReference type="ARBA" id="ARBA00016452"/>
    </source>
</evidence>
<feature type="transmembrane region" description="Helical" evidence="13">
    <location>
        <begin position="12"/>
        <end position="40"/>
    </location>
</feature>
<dbReference type="InterPro" id="IPR003544">
    <property type="entry name" value="Cyt_c_biogenesis_CcmB"/>
</dbReference>
<comment type="similarity">
    <text evidence="3 12">Belongs to the CcmB/CycW/HelB family.</text>
</comment>
<evidence type="ECO:0000256" key="10">
    <source>
        <dbReference type="ARBA" id="ARBA00022989"/>
    </source>
</evidence>
<name>A0A258FR02_9CAUL</name>
<feature type="transmembrane region" description="Helical" evidence="13">
    <location>
        <begin position="132"/>
        <end position="154"/>
    </location>
</feature>
<keyword evidence="10 13" id="KW-1133">Transmembrane helix</keyword>
<feature type="transmembrane region" description="Helical" evidence="13">
    <location>
        <begin position="160"/>
        <end position="181"/>
    </location>
</feature>
<organism evidence="14 15">
    <name type="scientific">Brevundimonas subvibrioides</name>
    <dbReference type="NCBI Taxonomy" id="74313"/>
    <lineage>
        <taxon>Bacteria</taxon>
        <taxon>Pseudomonadati</taxon>
        <taxon>Pseudomonadota</taxon>
        <taxon>Alphaproteobacteria</taxon>
        <taxon>Caulobacterales</taxon>
        <taxon>Caulobacteraceae</taxon>
        <taxon>Brevundimonas</taxon>
    </lineage>
</organism>
<keyword evidence="9 12" id="KW-0201">Cytochrome c-type biogenesis</keyword>
<dbReference type="GO" id="GO:1903607">
    <property type="term" value="P:cytochrome c biosynthetic process"/>
    <property type="evidence" value="ECO:0007669"/>
    <property type="project" value="TreeGrafter"/>
</dbReference>
<dbReference type="GO" id="GO:0015232">
    <property type="term" value="F:heme transmembrane transporter activity"/>
    <property type="evidence" value="ECO:0007669"/>
    <property type="project" value="InterPro"/>
</dbReference>
<dbReference type="NCBIfam" id="TIGR01190">
    <property type="entry name" value="ccmB"/>
    <property type="match status" value="1"/>
</dbReference>
<comment type="subcellular location">
    <subcellularLocation>
        <location evidence="2">Cell inner membrane</location>
        <topology evidence="2">Multi-pass membrane protein</topology>
    </subcellularLocation>
</comment>
<dbReference type="PANTHER" id="PTHR30070:SF1">
    <property type="entry name" value="CYTOCHROME C BIOGENESIS B-RELATED"/>
    <property type="match status" value="1"/>
</dbReference>
<evidence type="ECO:0000256" key="1">
    <source>
        <dbReference type="ARBA" id="ARBA00002442"/>
    </source>
</evidence>
<gene>
    <name evidence="14" type="ORF">B7Z01_03765</name>
</gene>